<gene>
    <name evidence="3" type="ORF">DMP03_10925</name>
</gene>
<evidence type="ECO:0000259" key="2">
    <source>
        <dbReference type="PROSITE" id="PS51352"/>
    </source>
</evidence>
<reference evidence="3 4" key="1">
    <citation type="submission" date="2019-10" db="EMBL/GenBank/DDBJ databases">
        <title>Unraveling microbial dark matter from salterns through culturing: the case of the genus Halosegnis.</title>
        <authorList>
            <person name="Duran-Viseras A."/>
            <person name="Andrei A.-S."/>
            <person name="Vera-Gargallo B."/>
            <person name="Ghai R."/>
            <person name="Sanchez-Porro C."/>
            <person name="Ventosa A."/>
        </authorList>
    </citation>
    <scope>NUCLEOTIDE SEQUENCE [LARGE SCALE GENOMIC DNA]</scope>
    <source>
        <strain evidence="3 4">F17-44</strain>
    </source>
</reference>
<dbReference type="GO" id="GO:0016491">
    <property type="term" value="F:oxidoreductase activity"/>
    <property type="evidence" value="ECO:0007669"/>
    <property type="project" value="InterPro"/>
</dbReference>
<evidence type="ECO:0000313" key="4">
    <source>
        <dbReference type="Proteomes" id="UP000326302"/>
    </source>
</evidence>
<dbReference type="Pfam" id="PF00578">
    <property type="entry name" value="AhpC-TSA"/>
    <property type="match status" value="1"/>
</dbReference>
<evidence type="ECO:0000313" key="3">
    <source>
        <dbReference type="EMBL" id="KAB7514367.1"/>
    </source>
</evidence>
<dbReference type="InterPro" id="IPR000866">
    <property type="entry name" value="AhpC/TSA"/>
</dbReference>
<dbReference type="InterPro" id="IPR013766">
    <property type="entry name" value="Thioredoxin_domain"/>
</dbReference>
<dbReference type="Gene3D" id="3.40.30.10">
    <property type="entry name" value="Glutaredoxin"/>
    <property type="match status" value="1"/>
</dbReference>
<protein>
    <submittedName>
        <fullName evidence="3">Redoxin domain-containing protein</fullName>
    </submittedName>
</protein>
<dbReference type="PANTHER" id="PTHR43110:SF1">
    <property type="entry name" value="THIOL PEROXIDASE"/>
    <property type="match status" value="1"/>
</dbReference>
<comment type="caution">
    <text evidence="3">The sequence shown here is derived from an EMBL/GenBank/DDBJ whole genome shotgun (WGS) entry which is preliminary data.</text>
</comment>
<dbReference type="PROSITE" id="PS51352">
    <property type="entry name" value="THIOREDOXIN_2"/>
    <property type="match status" value="1"/>
</dbReference>
<dbReference type="PANTHER" id="PTHR43110">
    <property type="entry name" value="THIOL PEROXIDASE"/>
    <property type="match status" value="1"/>
</dbReference>
<keyword evidence="1" id="KW-0676">Redox-active center</keyword>
<dbReference type="InterPro" id="IPR050455">
    <property type="entry name" value="Tpx_Peroxidase_subfamily"/>
</dbReference>
<proteinExistence type="predicted"/>
<evidence type="ECO:0000256" key="1">
    <source>
        <dbReference type="ARBA" id="ARBA00023284"/>
    </source>
</evidence>
<organism evidence="3 4">
    <name type="scientific">Halosegnis rubeus</name>
    <dbReference type="NCBI Taxonomy" id="2212850"/>
    <lineage>
        <taxon>Archaea</taxon>
        <taxon>Methanobacteriati</taxon>
        <taxon>Methanobacteriota</taxon>
        <taxon>Stenosarchaea group</taxon>
        <taxon>Halobacteria</taxon>
        <taxon>Halobacteriales</taxon>
        <taxon>Natronomonadaceae</taxon>
        <taxon>Halosegnis</taxon>
    </lineage>
</organism>
<dbReference type="InterPro" id="IPR036249">
    <property type="entry name" value="Thioredoxin-like_sf"/>
</dbReference>
<dbReference type="EMBL" id="QJOW01000004">
    <property type="protein sequence ID" value="KAB7514367.1"/>
    <property type="molecule type" value="Genomic_DNA"/>
</dbReference>
<sequence>MSDGESRDRLRRRTLSHSYKALVAPCESPFRAPTIIHSVNATQETGPEFSLPGTEGEGTQKYSLNEYTEEGGVVLIFYPFDFSPVCTDVICHFRDAEFLSFTDNVDVFGVSLDSCYAHMRFIEEYDIPFPLLSDTTVTVTERYGLAYDEWEHHEGVPKRALLTIDETRSIRYKWLTENAYESPSYDELHQTVLSLEDRSR</sequence>
<dbReference type="AlphaFoldDB" id="A0A5N5U776"/>
<feature type="domain" description="Thioredoxin" evidence="2">
    <location>
        <begin position="40"/>
        <end position="197"/>
    </location>
</feature>
<dbReference type="SUPFAM" id="SSF52833">
    <property type="entry name" value="Thioredoxin-like"/>
    <property type="match status" value="1"/>
</dbReference>
<name>A0A5N5U776_9EURY</name>
<accession>A0A5N5U776</accession>
<dbReference type="GO" id="GO:0016209">
    <property type="term" value="F:antioxidant activity"/>
    <property type="evidence" value="ECO:0007669"/>
    <property type="project" value="InterPro"/>
</dbReference>
<dbReference type="Proteomes" id="UP000326302">
    <property type="component" value="Unassembled WGS sequence"/>
</dbReference>